<evidence type="ECO:0000256" key="1">
    <source>
        <dbReference type="SAM" id="MobiDB-lite"/>
    </source>
</evidence>
<evidence type="ECO:0000313" key="2">
    <source>
        <dbReference type="EMBL" id="GLW55838.1"/>
    </source>
</evidence>
<feature type="region of interest" description="Disordered" evidence="1">
    <location>
        <begin position="29"/>
        <end position="86"/>
    </location>
</feature>
<feature type="compositionally biased region" description="Basic and acidic residues" evidence="1">
    <location>
        <begin position="51"/>
        <end position="75"/>
    </location>
</feature>
<evidence type="ECO:0000313" key="3">
    <source>
        <dbReference type="Proteomes" id="UP001165143"/>
    </source>
</evidence>
<proteinExistence type="predicted"/>
<reference evidence="2" key="1">
    <citation type="submission" date="2023-02" db="EMBL/GenBank/DDBJ databases">
        <title>Kitasatospora phosalacinea NBRC 14362.</title>
        <authorList>
            <person name="Ichikawa N."/>
            <person name="Sato H."/>
            <person name="Tonouchi N."/>
        </authorList>
    </citation>
    <scope>NUCLEOTIDE SEQUENCE</scope>
    <source>
        <strain evidence="2">NBRC 14362</strain>
    </source>
</reference>
<name>A0A9W6PJ41_9ACTN</name>
<protein>
    <submittedName>
        <fullName evidence="2">Uncharacterized protein</fullName>
    </submittedName>
</protein>
<comment type="caution">
    <text evidence="2">The sequence shown here is derived from an EMBL/GenBank/DDBJ whole genome shotgun (WGS) entry which is preliminary data.</text>
</comment>
<dbReference type="AlphaFoldDB" id="A0A9W6PJ41"/>
<accession>A0A9W6PJ41</accession>
<organism evidence="2 3">
    <name type="scientific">Kitasatospora phosalacinea</name>
    <dbReference type="NCBI Taxonomy" id="2065"/>
    <lineage>
        <taxon>Bacteria</taxon>
        <taxon>Bacillati</taxon>
        <taxon>Actinomycetota</taxon>
        <taxon>Actinomycetes</taxon>
        <taxon>Kitasatosporales</taxon>
        <taxon>Streptomycetaceae</taxon>
        <taxon>Kitasatospora</taxon>
    </lineage>
</organism>
<sequence length="86" mass="9475">MVATAPAEMHSRARPSALCEAETWARTSGIRTTQEANRKPSTVKKAVRARRAADQEELRPDGEFEGAAERREERASVLFSSGTKSE</sequence>
<feature type="compositionally biased region" description="Basic residues" evidence="1">
    <location>
        <begin position="41"/>
        <end position="50"/>
    </location>
</feature>
<gene>
    <name evidence="2" type="ORF">Kpho01_38490</name>
</gene>
<dbReference type="Proteomes" id="UP001165143">
    <property type="component" value="Unassembled WGS sequence"/>
</dbReference>
<dbReference type="EMBL" id="BSRX01000021">
    <property type="protein sequence ID" value="GLW55838.1"/>
    <property type="molecule type" value="Genomic_DNA"/>
</dbReference>